<keyword evidence="3" id="KW-1185">Reference proteome</keyword>
<dbReference type="CDD" id="cd14473">
    <property type="entry name" value="FERM_B-lobe"/>
    <property type="match status" value="1"/>
</dbReference>
<dbReference type="InterPro" id="IPR029071">
    <property type="entry name" value="Ubiquitin-like_domsf"/>
</dbReference>
<dbReference type="InterPro" id="IPR014352">
    <property type="entry name" value="FERM/acyl-CoA-bd_prot_sf"/>
</dbReference>
<evidence type="ECO:0000259" key="1">
    <source>
        <dbReference type="PROSITE" id="PS50057"/>
    </source>
</evidence>
<feature type="domain" description="FERM" evidence="1">
    <location>
        <begin position="13"/>
        <end position="207"/>
    </location>
</feature>
<dbReference type="InterPro" id="IPR035963">
    <property type="entry name" value="FERM_2"/>
</dbReference>
<accession>A0ABN7SW25</accession>
<sequence length="207" mass="23579">MECLQTKRKAQLQKTSVVIAVETAVTRFEIAVPYAVTGQQIFDEVVAALGVEETWWFGLSGTDFDGHKVWVKNKKKLGLQVPFNTEPVELSFDVKIYPLRVEDLIQDITVRLFYLHTKAKVLSGFYDADVDSLVSLAGYQAQERFGPFLPEIHDSFLDRYLKIEELFPESFLNSTGFPKSILEEKVKKMHKERGTMLSSGLNKVQIN</sequence>
<dbReference type="PANTHER" id="PTHR23281">
    <property type="entry name" value="MERLIN/MOESIN/EZRIN/RADIXIN"/>
    <property type="match status" value="1"/>
</dbReference>
<dbReference type="PROSITE" id="PS50057">
    <property type="entry name" value="FERM_3"/>
    <property type="match status" value="1"/>
</dbReference>
<dbReference type="Pfam" id="PF09379">
    <property type="entry name" value="FERM_N"/>
    <property type="match status" value="1"/>
</dbReference>
<dbReference type="Gene3D" id="1.20.80.10">
    <property type="match status" value="1"/>
</dbReference>
<protein>
    <submittedName>
        <fullName evidence="2">Oidioi.mRNA.OKI2018_I69.chr1.g2792.t1.cds</fullName>
    </submittedName>
</protein>
<gene>
    <name evidence="2" type="ORF">OKIOD_LOCUS11557</name>
</gene>
<dbReference type="Proteomes" id="UP001158576">
    <property type="component" value="Chromosome 1"/>
</dbReference>
<dbReference type="Gene3D" id="3.10.20.90">
    <property type="entry name" value="Phosphatidylinositol 3-kinase Catalytic Subunit, Chain A, domain 1"/>
    <property type="match status" value="1"/>
</dbReference>
<dbReference type="Pfam" id="PF00373">
    <property type="entry name" value="FERM_M"/>
    <property type="match status" value="1"/>
</dbReference>
<dbReference type="EMBL" id="OU015566">
    <property type="protein sequence ID" value="CAG5106327.1"/>
    <property type="molecule type" value="Genomic_DNA"/>
</dbReference>
<dbReference type="SUPFAM" id="SSF54236">
    <property type="entry name" value="Ubiquitin-like"/>
    <property type="match status" value="1"/>
</dbReference>
<evidence type="ECO:0000313" key="3">
    <source>
        <dbReference type="Proteomes" id="UP001158576"/>
    </source>
</evidence>
<dbReference type="InterPro" id="IPR019748">
    <property type="entry name" value="FERM_central"/>
</dbReference>
<dbReference type="InterPro" id="IPR000299">
    <property type="entry name" value="FERM_domain"/>
</dbReference>
<evidence type="ECO:0000313" key="2">
    <source>
        <dbReference type="EMBL" id="CAG5106327.1"/>
    </source>
</evidence>
<proteinExistence type="predicted"/>
<dbReference type="InterPro" id="IPR019749">
    <property type="entry name" value="Band_41_domain"/>
</dbReference>
<dbReference type="SUPFAM" id="SSF47031">
    <property type="entry name" value="Second domain of FERM"/>
    <property type="match status" value="1"/>
</dbReference>
<name>A0ABN7SW25_OIKDI</name>
<dbReference type="InterPro" id="IPR011174">
    <property type="entry name" value="ERM"/>
</dbReference>
<organism evidence="2 3">
    <name type="scientific">Oikopleura dioica</name>
    <name type="common">Tunicate</name>
    <dbReference type="NCBI Taxonomy" id="34765"/>
    <lineage>
        <taxon>Eukaryota</taxon>
        <taxon>Metazoa</taxon>
        <taxon>Chordata</taxon>
        <taxon>Tunicata</taxon>
        <taxon>Appendicularia</taxon>
        <taxon>Copelata</taxon>
        <taxon>Oikopleuridae</taxon>
        <taxon>Oikopleura</taxon>
    </lineage>
</organism>
<dbReference type="InterPro" id="IPR018979">
    <property type="entry name" value="FERM_N"/>
</dbReference>
<reference evidence="2 3" key="1">
    <citation type="submission" date="2021-04" db="EMBL/GenBank/DDBJ databases">
        <authorList>
            <person name="Bliznina A."/>
        </authorList>
    </citation>
    <scope>NUCLEOTIDE SEQUENCE [LARGE SCALE GENOMIC DNA]</scope>
</reference>
<dbReference type="SMART" id="SM00295">
    <property type="entry name" value="B41"/>
    <property type="match status" value="1"/>
</dbReference>